<dbReference type="STRING" id="262316.MAP_0152c"/>
<evidence type="ECO:0000256" key="2">
    <source>
        <dbReference type="ARBA" id="ARBA00023125"/>
    </source>
</evidence>
<evidence type="ECO:0000313" key="5">
    <source>
        <dbReference type="EMBL" id="AAS02469.1"/>
    </source>
</evidence>
<evidence type="ECO:0000313" key="6">
    <source>
        <dbReference type="Proteomes" id="UP000000580"/>
    </source>
</evidence>
<name>Q745E7_MYCPA</name>
<evidence type="ECO:0000256" key="1">
    <source>
        <dbReference type="ARBA" id="ARBA00023015"/>
    </source>
</evidence>
<dbReference type="GO" id="GO:0003700">
    <property type="term" value="F:DNA-binding transcription factor activity"/>
    <property type="evidence" value="ECO:0007669"/>
    <property type="project" value="TreeGrafter"/>
</dbReference>
<evidence type="ECO:0000256" key="3">
    <source>
        <dbReference type="ARBA" id="ARBA00023163"/>
    </source>
</evidence>
<proteinExistence type="predicted"/>
<dbReference type="eggNOG" id="COG1309">
    <property type="taxonomic scope" value="Bacteria"/>
</dbReference>
<dbReference type="Pfam" id="PF00440">
    <property type="entry name" value="TetR_N"/>
    <property type="match status" value="1"/>
</dbReference>
<keyword evidence="3" id="KW-0804">Transcription</keyword>
<dbReference type="InterPro" id="IPR009057">
    <property type="entry name" value="Homeodomain-like_sf"/>
</dbReference>
<dbReference type="PANTHER" id="PTHR30055:SF234">
    <property type="entry name" value="HTH-TYPE TRANSCRIPTIONAL REGULATOR BETI"/>
    <property type="match status" value="1"/>
</dbReference>
<evidence type="ECO:0000259" key="4">
    <source>
        <dbReference type="Pfam" id="PF00440"/>
    </source>
</evidence>
<reference evidence="5 6" key="1">
    <citation type="journal article" date="2005" name="Proc. Natl. Acad. Sci. U.S.A.">
        <title>The complete genome sequence of Mycobacterium avium subspecies paratuberculosis.</title>
        <authorList>
            <person name="Li L."/>
            <person name="Bannantine J.P."/>
            <person name="Zhang Q."/>
            <person name="Amonsin A."/>
            <person name="May B.J."/>
            <person name="Alt D."/>
            <person name="Banerji N."/>
            <person name="Kanjilal S."/>
            <person name="Kapur V."/>
        </authorList>
    </citation>
    <scope>NUCLEOTIDE SEQUENCE [LARGE SCALE GENOMIC DNA]</scope>
    <source>
        <strain evidence="6">ATCC BAA-968 / K-10</strain>
    </source>
</reference>
<keyword evidence="6" id="KW-1185">Reference proteome</keyword>
<dbReference type="Proteomes" id="UP000000580">
    <property type="component" value="Chromosome"/>
</dbReference>
<dbReference type="EMBL" id="AE016958">
    <property type="protein sequence ID" value="AAS02469.1"/>
    <property type="molecule type" value="Genomic_DNA"/>
</dbReference>
<dbReference type="AlphaFoldDB" id="Q745E7"/>
<dbReference type="InterPro" id="IPR050109">
    <property type="entry name" value="HTH-type_TetR-like_transc_reg"/>
</dbReference>
<dbReference type="HOGENOM" id="CLU_2700818_0_0_11"/>
<feature type="domain" description="HTH tetR-type" evidence="4">
    <location>
        <begin position="17"/>
        <end position="64"/>
    </location>
</feature>
<dbReference type="InterPro" id="IPR001647">
    <property type="entry name" value="HTH_TetR"/>
</dbReference>
<dbReference type="Gene3D" id="1.10.357.10">
    <property type="entry name" value="Tetracycline Repressor, domain 2"/>
    <property type="match status" value="1"/>
</dbReference>
<dbReference type="SUPFAM" id="SSF46689">
    <property type="entry name" value="Homeodomain-like"/>
    <property type="match status" value="1"/>
</dbReference>
<dbReference type="KEGG" id="mpa:MAP_0152c"/>
<dbReference type="PANTHER" id="PTHR30055">
    <property type="entry name" value="HTH-TYPE TRANSCRIPTIONAL REGULATOR RUTR"/>
    <property type="match status" value="1"/>
</dbReference>
<organism evidence="5 6">
    <name type="scientific">Mycolicibacterium paratuberculosis (strain ATCC BAA-968 / K-10)</name>
    <name type="common">Mycobacterium paratuberculosis</name>
    <dbReference type="NCBI Taxonomy" id="262316"/>
    <lineage>
        <taxon>Bacteria</taxon>
        <taxon>Bacillati</taxon>
        <taxon>Actinomycetota</taxon>
        <taxon>Actinomycetes</taxon>
        <taxon>Mycobacteriales</taxon>
        <taxon>Mycobacteriaceae</taxon>
        <taxon>Mycobacterium</taxon>
        <taxon>Mycobacterium avium complex (MAC)</taxon>
    </lineage>
</organism>
<keyword evidence="1" id="KW-0805">Transcription regulation</keyword>
<accession>Q745E7</accession>
<dbReference type="GO" id="GO:0000976">
    <property type="term" value="F:transcription cis-regulatory region binding"/>
    <property type="evidence" value="ECO:0007669"/>
    <property type="project" value="TreeGrafter"/>
</dbReference>
<gene>
    <name evidence="5" type="ordered locus">MAP_0152c</name>
</gene>
<keyword evidence="2" id="KW-0238">DNA-binding</keyword>
<sequence>MVSEYSLTMLSSGRDRLLSAALRLFAAKGYAATSVADIQRESGLAPGSGALYKHFGSKRELLEARSRTGSRAS</sequence>
<protein>
    <recommendedName>
        <fullName evidence="4">HTH tetR-type domain-containing protein</fullName>
    </recommendedName>
</protein>